<organism evidence="2 3">
    <name type="scientific">Sphingomonas floccifaciens</name>
    <dbReference type="NCBI Taxonomy" id="1844115"/>
    <lineage>
        <taxon>Bacteria</taxon>
        <taxon>Pseudomonadati</taxon>
        <taxon>Pseudomonadota</taxon>
        <taxon>Alphaproteobacteria</taxon>
        <taxon>Sphingomonadales</taxon>
        <taxon>Sphingomonadaceae</taxon>
        <taxon>Sphingomonas</taxon>
    </lineage>
</organism>
<comment type="caution">
    <text evidence="2">The sequence shown here is derived from an EMBL/GenBank/DDBJ whole genome shotgun (WGS) entry which is preliminary data.</text>
</comment>
<evidence type="ECO:0000313" key="3">
    <source>
        <dbReference type="Proteomes" id="UP001597283"/>
    </source>
</evidence>
<name>A0ABW4NMU0_9SPHN</name>
<reference evidence="3" key="1">
    <citation type="journal article" date="2019" name="Int. J. Syst. Evol. Microbiol.">
        <title>The Global Catalogue of Microorganisms (GCM) 10K type strain sequencing project: providing services to taxonomists for standard genome sequencing and annotation.</title>
        <authorList>
            <consortium name="The Broad Institute Genomics Platform"/>
            <consortium name="The Broad Institute Genome Sequencing Center for Infectious Disease"/>
            <person name="Wu L."/>
            <person name="Ma J."/>
        </authorList>
    </citation>
    <scope>NUCLEOTIDE SEQUENCE [LARGE SCALE GENOMIC DNA]</scope>
    <source>
        <strain evidence="3">Q85</strain>
    </source>
</reference>
<protein>
    <submittedName>
        <fullName evidence="2">Uncharacterized protein</fullName>
    </submittedName>
</protein>
<keyword evidence="3" id="KW-1185">Reference proteome</keyword>
<dbReference type="EMBL" id="JBHUFC010000038">
    <property type="protein sequence ID" value="MFD1789980.1"/>
    <property type="molecule type" value="Genomic_DNA"/>
</dbReference>
<accession>A0ABW4NMU0</accession>
<sequence length="164" mass="18164">MPTVPFTTQARVQRFKDQRWLIDKIVELAGPEFDQTRLHYYAAPMSSDWAGGVMGLAGQIKRYDDMTREFARLARRYELQAMAADSQGHHVTASDGFFAASVMYGAAQWPIFENTDLNYALERKKTECYQAAPTERSGGIGAHGPDAAPATSGAPPPCPVHRRT</sequence>
<evidence type="ECO:0000256" key="1">
    <source>
        <dbReference type="SAM" id="MobiDB-lite"/>
    </source>
</evidence>
<feature type="region of interest" description="Disordered" evidence="1">
    <location>
        <begin position="134"/>
        <end position="164"/>
    </location>
</feature>
<evidence type="ECO:0000313" key="2">
    <source>
        <dbReference type="EMBL" id="MFD1789980.1"/>
    </source>
</evidence>
<dbReference type="RefSeq" id="WP_203311541.1">
    <property type="nucleotide sequence ID" value="NZ_JBHUFC010000038.1"/>
</dbReference>
<dbReference type="Proteomes" id="UP001597283">
    <property type="component" value="Unassembled WGS sequence"/>
</dbReference>
<gene>
    <name evidence="2" type="ORF">ACFSC3_20695</name>
</gene>
<proteinExistence type="predicted"/>
<feature type="compositionally biased region" description="Pro residues" evidence="1">
    <location>
        <begin position="154"/>
        <end position="164"/>
    </location>
</feature>
<dbReference type="Gene3D" id="1.20.1440.110">
    <property type="entry name" value="acylaminoacyl peptidase"/>
    <property type="match status" value="1"/>
</dbReference>